<dbReference type="GO" id="GO:0004674">
    <property type="term" value="F:protein serine/threonine kinase activity"/>
    <property type="evidence" value="ECO:0007669"/>
    <property type="project" value="TreeGrafter"/>
</dbReference>
<comment type="caution">
    <text evidence="2">The sequence shown here is derived from an EMBL/GenBank/DDBJ whole genome shotgun (WGS) entry which is preliminary data.</text>
</comment>
<dbReference type="NCBIfam" id="TIGR03071">
    <property type="entry name" value="couple_hipA"/>
    <property type="match status" value="1"/>
</dbReference>
<gene>
    <name evidence="2" type="ORF">DFO77_1456</name>
</gene>
<keyword evidence="2" id="KW-0418">Kinase</keyword>
<organism evidence="2 3">
    <name type="scientific">Marinilabilia salmonicolor</name>
    <dbReference type="NCBI Taxonomy" id="989"/>
    <lineage>
        <taxon>Bacteria</taxon>
        <taxon>Pseudomonadati</taxon>
        <taxon>Bacteroidota</taxon>
        <taxon>Bacteroidia</taxon>
        <taxon>Marinilabiliales</taxon>
        <taxon>Marinilabiliaceae</taxon>
        <taxon>Marinilabilia</taxon>
    </lineage>
</organism>
<dbReference type="InterPro" id="IPR017508">
    <property type="entry name" value="HipA_N1"/>
</dbReference>
<keyword evidence="3" id="KW-1185">Reference proteome</keyword>
<proteinExistence type="predicted"/>
<dbReference type="AlphaFoldDB" id="A0A368UMI0"/>
<protein>
    <submittedName>
        <fullName evidence="2">Serine/threonine-protein kinase HipA</fullName>
    </submittedName>
</protein>
<feature type="domain" description="HipA N-terminal subdomain 1" evidence="1">
    <location>
        <begin position="5"/>
        <end position="102"/>
    </location>
</feature>
<evidence type="ECO:0000313" key="3">
    <source>
        <dbReference type="Proteomes" id="UP000252733"/>
    </source>
</evidence>
<evidence type="ECO:0000313" key="2">
    <source>
        <dbReference type="EMBL" id="RCW24660.1"/>
    </source>
</evidence>
<dbReference type="RefSeq" id="WP_114438152.1">
    <property type="nucleotide sequence ID" value="NZ_QPIZ01000045.1"/>
</dbReference>
<dbReference type="GO" id="GO:0005829">
    <property type="term" value="C:cytosol"/>
    <property type="evidence" value="ECO:0007669"/>
    <property type="project" value="TreeGrafter"/>
</dbReference>
<dbReference type="Proteomes" id="UP000252733">
    <property type="component" value="Unassembled WGS sequence"/>
</dbReference>
<dbReference type="PANTHER" id="PTHR37419">
    <property type="entry name" value="SERINE/THREONINE-PROTEIN KINASE TOXIN HIPA"/>
    <property type="match status" value="1"/>
</dbReference>
<accession>A0A368UMI0</accession>
<dbReference type="InterPro" id="IPR052028">
    <property type="entry name" value="HipA_Ser/Thr_kinase"/>
</dbReference>
<dbReference type="Pfam" id="PF13657">
    <property type="entry name" value="Couple_hipA"/>
    <property type="match status" value="1"/>
</dbReference>
<name>A0A368UMI0_9BACT</name>
<dbReference type="EMBL" id="QPIZ01000045">
    <property type="protein sequence ID" value="RCW24660.1"/>
    <property type="molecule type" value="Genomic_DNA"/>
</dbReference>
<reference evidence="2 3" key="1">
    <citation type="submission" date="2018-07" db="EMBL/GenBank/DDBJ databases">
        <title>Freshwater and sediment microbial communities from various areas in North America, analyzing microbe dynamics in response to fracking.</title>
        <authorList>
            <person name="Lamendella R."/>
        </authorList>
    </citation>
    <scope>NUCLEOTIDE SEQUENCE [LARGE SCALE GENOMIC DNA]</scope>
    <source>
        <strain evidence="2 3">160A</strain>
    </source>
</reference>
<dbReference type="PANTHER" id="PTHR37419:SF6">
    <property type="entry name" value="KINASE HI_0665-RELATED"/>
    <property type="match status" value="1"/>
</dbReference>
<sequence length="109" mass="12875">MRQAKVYYQDDLAGILVETDDGEYEFTYDKEYLKSFPERFLTFTMPVSEKKYRSNRLFPFFEGLIPEGWLLEIASKNWKINRNDRMGLLMACCRNCIGAVSVVPIEKER</sequence>
<keyword evidence="2" id="KW-0808">Transferase</keyword>
<evidence type="ECO:0000259" key="1">
    <source>
        <dbReference type="Pfam" id="PF13657"/>
    </source>
</evidence>